<sequence length="548" mass="60419">MFPSSTELPSKVLTHMLPFGMCTTNQPKRSHNIPYIALLPRCSTLRHLKQVHAQTVVAGLFRFAFTAGKVLSFAALSNYADMAYAEAIFDHTPSPDVFQFNVMMMGLSKDPRSARTVFTYRDMIREGIGPNSRTFAALSKACGCSAVLGQVHCHVMKFGFDRDVYTVSSLMNAYFGVGSTEDAVSLFNESSTKNVVCWTCLISGYCSAGLVDEARRVFDEMPLRNDVSYSAMVSGYVNNGRFNEAIELFRGVKGATTVRLSESLLVGVLNACTAVGALEEGRWVHSYMERNGIGYELELGTALIVFYGKCGFTEAAREVFCKMHVKDVSTWSALILGLGINGLSDEALETFRQMEENGPEPNAVTFVAALVACNTTNLIDESWRLFGLMTERYDIAPTIEHYGCMVDLLARAGKIEEAYALLNRMPVKPDGTILGSMLNGCLLHGYIELGKEFGRLSIEMEPKHSGRYVLLSNIHASMGCWEDVIQLRRRIKIDGVLPAVAWSFIEIDGLVHRFVVGDKSHPCLGSITEVLNNLTTELICLFDAAMTS</sequence>
<dbReference type="EMBL" id="CM042883">
    <property type="protein sequence ID" value="KAI4376238.1"/>
    <property type="molecule type" value="Genomic_DNA"/>
</dbReference>
<comment type="caution">
    <text evidence="1">The sequence shown here is derived from an EMBL/GenBank/DDBJ whole genome shotgun (WGS) entry which is preliminary data.</text>
</comment>
<evidence type="ECO:0000313" key="1">
    <source>
        <dbReference type="EMBL" id="KAI4376238.1"/>
    </source>
</evidence>
<proteinExistence type="predicted"/>
<gene>
    <name evidence="1" type="ORF">MLD38_014023</name>
</gene>
<dbReference type="Proteomes" id="UP001057402">
    <property type="component" value="Chromosome 4"/>
</dbReference>
<accession>A0ACB9RCK8</accession>
<evidence type="ECO:0000313" key="2">
    <source>
        <dbReference type="Proteomes" id="UP001057402"/>
    </source>
</evidence>
<reference evidence="2" key="1">
    <citation type="journal article" date="2023" name="Front. Plant Sci.">
        <title>Chromosomal-level genome assembly of Melastoma candidum provides insights into trichome evolution.</title>
        <authorList>
            <person name="Zhong Y."/>
            <person name="Wu W."/>
            <person name="Sun C."/>
            <person name="Zou P."/>
            <person name="Liu Y."/>
            <person name="Dai S."/>
            <person name="Zhou R."/>
        </authorList>
    </citation>
    <scope>NUCLEOTIDE SEQUENCE [LARGE SCALE GENOMIC DNA]</scope>
</reference>
<protein>
    <submittedName>
        <fullName evidence="1">Uncharacterized protein</fullName>
    </submittedName>
</protein>
<keyword evidence="2" id="KW-1185">Reference proteome</keyword>
<organism evidence="1 2">
    <name type="scientific">Melastoma candidum</name>
    <dbReference type="NCBI Taxonomy" id="119954"/>
    <lineage>
        <taxon>Eukaryota</taxon>
        <taxon>Viridiplantae</taxon>
        <taxon>Streptophyta</taxon>
        <taxon>Embryophyta</taxon>
        <taxon>Tracheophyta</taxon>
        <taxon>Spermatophyta</taxon>
        <taxon>Magnoliopsida</taxon>
        <taxon>eudicotyledons</taxon>
        <taxon>Gunneridae</taxon>
        <taxon>Pentapetalae</taxon>
        <taxon>rosids</taxon>
        <taxon>malvids</taxon>
        <taxon>Myrtales</taxon>
        <taxon>Melastomataceae</taxon>
        <taxon>Melastomatoideae</taxon>
        <taxon>Melastomateae</taxon>
        <taxon>Melastoma</taxon>
    </lineage>
</organism>
<name>A0ACB9RCK8_9MYRT</name>